<dbReference type="CDD" id="cd02440">
    <property type="entry name" value="AdoMet_MTases"/>
    <property type="match status" value="1"/>
</dbReference>
<dbReference type="InterPro" id="IPR020596">
    <property type="entry name" value="rRNA_Ade_Mease_Trfase_CS"/>
</dbReference>
<evidence type="ECO:0000313" key="9">
    <source>
        <dbReference type="Proteomes" id="UP000638648"/>
    </source>
</evidence>
<evidence type="ECO:0000256" key="5">
    <source>
        <dbReference type="PROSITE-ProRule" id="PRU01026"/>
    </source>
</evidence>
<feature type="compositionally biased region" description="Low complexity" evidence="6">
    <location>
        <begin position="1"/>
        <end position="47"/>
    </location>
</feature>
<keyword evidence="4 5" id="KW-0694">RNA-binding</keyword>
<sequence>MPARRPAGRSRAAASRAAKSRAPSSRATTSRDSSSRATPSRAAASNRHGIHLLRSSGTVRALIESADLVPDALVLDLGAGPGTLTAPLASTGARVIAIERDPAFLLRLRERFDGQPNVRVVAGDLTVVPLPRGPFQVVASIPYALSTTLLRRLLPGRTRLSAADLVVEWGFARRISAPVGRDLETAWWAARFDLRLVRRIPAASFRPRPAVDSAHLRIRARPGLGERRTQRILYALLTVAYRGPGRPARAVLAEVVGKAGAHRIAASIDLDQATVAGDVAAGRWGEVARLAAAGPAVVAPRLPRIPARLLDPGPGSPRRA</sequence>
<dbReference type="AlphaFoldDB" id="A0A927RQX9"/>
<feature type="domain" description="Ribosomal RNA adenine methylase transferase N-terminal" evidence="7">
    <location>
        <begin position="58"/>
        <end position="222"/>
    </location>
</feature>
<dbReference type="RefSeq" id="WP_202896903.1">
    <property type="nucleotide sequence ID" value="NZ_BAABJL010000084.1"/>
</dbReference>
<comment type="caution">
    <text evidence="8">The sequence shown here is derived from an EMBL/GenBank/DDBJ whole genome shotgun (WGS) entry which is preliminary data.</text>
</comment>
<protein>
    <submittedName>
        <fullName evidence="8">23S rRNA (Adenine-N6)-dimethyltransferase</fullName>
        <ecNumber evidence="8">2.1.1.184</ecNumber>
    </submittedName>
</protein>
<dbReference type="SUPFAM" id="SSF53335">
    <property type="entry name" value="S-adenosyl-L-methionine-dependent methyltransferases"/>
    <property type="match status" value="1"/>
</dbReference>
<keyword evidence="1 5" id="KW-0489">Methyltransferase</keyword>
<feature type="binding site" evidence="5">
    <location>
        <position position="124"/>
    </location>
    <ligand>
        <name>S-adenosyl-L-methionine</name>
        <dbReference type="ChEBI" id="CHEBI:59789"/>
    </ligand>
</feature>
<dbReference type="InterPro" id="IPR020598">
    <property type="entry name" value="rRNA_Ade_methylase_Trfase_N"/>
</dbReference>
<dbReference type="Pfam" id="PF00398">
    <property type="entry name" value="RrnaAD"/>
    <property type="match status" value="1"/>
</dbReference>
<dbReference type="SMART" id="SM00650">
    <property type="entry name" value="rADc"/>
    <property type="match status" value="1"/>
</dbReference>
<dbReference type="InterPro" id="IPR029063">
    <property type="entry name" value="SAM-dependent_MTases_sf"/>
</dbReference>
<keyword evidence="9" id="KW-1185">Reference proteome</keyword>
<dbReference type="PANTHER" id="PTHR11727:SF7">
    <property type="entry name" value="DIMETHYLADENOSINE TRANSFERASE-RELATED"/>
    <property type="match status" value="1"/>
</dbReference>
<dbReference type="Gene3D" id="3.40.50.150">
    <property type="entry name" value="Vaccinia Virus protein VP39"/>
    <property type="match status" value="1"/>
</dbReference>
<dbReference type="PROSITE" id="PS51689">
    <property type="entry name" value="SAM_RNA_A_N6_MT"/>
    <property type="match status" value="1"/>
</dbReference>
<dbReference type="PROSITE" id="PS01131">
    <property type="entry name" value="RRNA_A_DIMETH"/>
    <property type="match status" value="1"/>
</dbReference>
<evidence type="ECO:0000259" key="7">
    <source>
        <dbReference type="SMART" id="SM00650"/>
    </source>
</evidence>
<dbReference type="InterPro" id="IPR001737">
    <property type="entry name" value="KsgA/Erm"/>
</dbReference>
<feature type="binding site" evidence="5">
    <location>
        <position position="99"/>
    </location>
    <ligand>
        <name>S-adenosyl-L-methionine</name>
        <dbReference type="ChEBI" id="CHEBI:59789"/>
    </ligand>
</feature>
<accession>A0A927RQX9</accession>
<evidence type="ECO:0000256" key="2">
    <source>
        <dbReference type="ARBA" id="ARBA00022679"/>
    </source>
</evidence>
<feature type="region of interest" description="Disordered" evidence="6">
    <location>
        <begin position="1"/>
        <end position="49"/>
    </location>
</feature>
<keyword evidence="3 5" id="KW-0949">S-adenosyl-L-methionine</keyword>
<dbReference type="EMBL" id="JADBEM010000001">
    <property type="protein sequence ID" value="MBE1612738.1"/>
    <property type="molecule type" value="Genomic_DNA"/>
</dbReference>
<dbReference type="PANTHER" id="PTHR11727">
    <property type="entry name" value="DIMETHYLADENOSINE TRANSFERASE"/>
    <property type="match status" value="1"/>
</dbReference>
<evidence type="ECO:0000313" key="8">
    <source>
        <dbReference type="EMBL" id="MBE1612738.1"/>
    </source>
</evidence>
<evidence type="ECO:0000256" key="3">
    <source>
        <dbReference type="ARBA" id="ARBA00022691"/>
    </source>
</evidence>
<organism evidence="8 9">
    <name type="scientific">Actinopolymorpha pittospori</name>
    <dbReference type="NCBI Taxonomy" id="648752"/>
    <lineage>
        <taxon>Bacteria</taxon>
        <taxon>Bacillati</taxon>
        <taxon>Actinomycetota</taxon>
        <taxon>Actinomycetes</taxon>
        <taxon>Propionibacteriales</taxon>
        <taxon>Actinopolymorphaceae</taxon>
        <taxon>Actinopolymorpha</taxon>
    </lineage>
</organism>
<gene>
    <name evidence="8" type="ORF">HEB94_009586</name>
</gene>
<feature type="binding site" evidence="5">
    <location>
        <position position="53"/>
    </location>
    <ligand>
        <name>S-adenosyl-L-methionine</name>
        <dbReference type="ChEBI" id="CHEBI:59789"/>
    </ligand>
</feature>
<dbReference type="GO" id="GO:0000179">
    <property type="term" value="F:rRNA (adenine-N6,N6-)-dimethyltransferase activity"/>
    <property type="evidence" value="ECO:0007669"/>
    <property type="project" value="UniProtKB-UniRule"/>
</dbReference>
<feature type="binding site" evidence="5">
    <location>
        <position position="51"/>
    </location>
    <ligand>
        <name>S-adenosyl-L-methionine</name>
        <dbReference type="ChEBI" id="CHEBI:59789"/>
    </ligand>
</feature>
<feature type="binding site" evidence="5">
    <location>
        <position position="140"/>
    </location>
    <ligand>
        <name>S-adenosyl-L-methionine</name>
        <dbReference type="ChEBI" id="CHEBI:59789"/>
    </ligand>
</feature>
<proteinExistence type="inferred from homology"/>
<dbReference type="Proteomes" id="UP000638648">
    <property type="component" value="Unassembled WGS sequence"/>
</dbReference>
<reference evidence="8" key="1">
    <citation type="submission" date="2020-10" db="EMBL/GenBank/DDBJ databases">
        <title>Sequencing the genomes of 1000 actinobacteria strains.</title>
        <authorList>
            <person name="Klenk H.-P."/>
        </authorList>
    </citation>
    <scope>NUCLEOTIDE SEQUENCE</scope>
    <source>
        <strain evidence="8">DSM 45354</strain>
    </source>
</reference>
<comment type="similarity">
    <text evidence="5">Belongs to the class I-like SAM-binding methyltransferase superfamily. rRNA adenine N(6)-methyltransferase family.</text>
</comment>
<name>A0A927RQX9_9ACTN</name>
<evidence type="ECO:0000256" key="1">
    <source>
        <dbReference type="ARBA" id="ARBA00022603"/>
    </source>
</evidence>
<dbReference type="GO" id="GO:0052910">
    <property type="term" value="F:23S rRNA (adenine(2085)-N(6))-dimethyltransferase activity"/>
    <property type="evidence" value="ECO:0007669"/>
    <property type="project" value="UniProtKB-EC"/>
</dbReference>
<evidence type="ECO:0000256" key="4">
    <source>
        <dbReference type="ARBA" id="ARBA00022884"/>
    </source>
</evidence>
<evidence type="ECO:0000256" key="6">
    <source>
        <dbReference type="SAM" id="MobiDB-lite"/>
    </source>
</evidence>
<dbReference type="GO" id="GO:0003723">
    <property type="term" value="F:RNA binding"/>
    <property type="evidence" value="ECO:0007669"/>
    <property type="project" value="UniProtKB-UniRule"/>
</dbReference>
<feature type="binding site" evidence="5">
    <location>
        <position position="78"/>
    </location>
    <ligand>
        <name>S-adenosyl-L-methionine</name>
        <dbReference type="ChEBI" id="CHEBI:59789"/>
    </ligand>
</feature>
<keyword evidence="2 5" id="KW-0808">Transferase</keyword>
<dbReference type="EC" id="2.1.1.184" evidence="8"/>